<evidence type="ECO:0000256" key="3">
    <source>
        <dbReference type="SAM" id="MobiDB-lite"/>
    </source>
</evidence>
<dbReference type="InterPro" id="IPR045061">
    <property type="entry name" value="FtsZ/CetZ"/>
</dbReference>
<evidence type="ECO:0000256" key="1">
    <source>
        <dbReference type="ARBA" id="ARBA00022741"/>
    </source>
</evidence>
<keyword evidence="2" id="KW-0342">GTP-binding</keyword>
<dbReference type="OrthoDB" id="329751at2157"/>
<keyword evidence="1" id="KW-0547">Nucleotide-binding</keyword>
<gene>
    <name evidence="5" type="ordered locus">Metfor_2660</name>
</gene>
<evidence type="ECO:0000256" key="2">
    <source>
        <dbReference type="ARBA" id="ARBA00023134"/>
    </source>
</evidence>
<dbReference type="PANTHER" id="PTHR30314">
    <property type="entry name" value="CELL DIVISION PROTEIN FTSZ-RELATED"/>
    <property type="match status" value="1"/>
</dbReference>
<dbReference type="InterPro" id="IPR037103">
    <property type="entry name" value="Tubulin/FtsZ-like_C"/>
</dbReference>
<dbReference type="GO" id="GO:0051301">
    <property type="term" value="P:cell division"/>
    <property type="evidence" value="ECO:0007669"/>
    <property type="project" value="UniProtKB-KW"/>
</dbReference>
<dbReference type="KEGG" id="mfo:Metfor_2660"/>
<dbReference type="SUPFAM" id="SSF52490">
    <property type="entry name" value="Tubulin nucleotide-binding domain-like"/>
    <property type="match status" value="1"/>
</dbReference>
<feature type="compositionally biased region" description="Basic and acidic residues" evidence="3">
    <location>
        <begin position="484"/>
        <end position="493"/>
    </location>
</feature>
<feature type="domain" description="Tubulin-like CetZ C-terminal" evidence="4">
    <location>
        <begin position="207"/>
        <end position="383"/>
    </location>
</feature>
<dbReference type="GeneID" id="25397842"/>
<feature type="region of interest" description="Disordered" evidence="3">
    <location>
        <begin position="697"/>
        <end position="746"/>
    </location>
</feature>
<dbReference type="GO" id="GO:0003924">
    <property type="term" value="F:GTPase activity"/>
    <property type="evidence" value="ECO:0007669"/>
    <property type="project" value="InterPro"/>
</dbReference>
<evidence type="ECO:0000259" key="4">
    <source>
        <dbReference type="Pfam" id="PF21011"/>
    </source>
</evidence>
<keyword evidence="6" id="KW-1185">Reference proteome</keyword>
<dbReference type="eggNOG" id="arCOG02202">
    <property type="taxonomic scope" value="Archaea"/>
</dbReference>
<keyword evidence="5" id="KW-0132">Cell division</keyword>
<organism evidence="5 6">
    <name type="scientific">Methanoregula formicica (strain DSM 22288 / NBRC 105244 / SMSP)</name>
    <dbReference type="NCBI Taxonomy" id="593750"/>
    <lineage>
        <taxon>Archaea</taxon>
        <taxon>Methanobacteriati</taxon>
        <taxon>Methanobacteriota</taxon>
        <taxon>Stenosarchaea group</taxon>
        <taxon>Methanomicrobia</taxon>
        <taxon>Methanomicrobiales</taxon>
        <taxon>Methanoregulaceae</taxon>
        <taxon>Methanoregula</taxon>
    </lineage>
</organism>
<dbReference type="InParanoid" id="L0HG02"/>
<dbReference type="RefSeq" id="WP_015286614.1">
    <property type="nucleotide sequence ID" value="NC_019943.1"/>
</dbReference>
<dbReference type="EMBL" id="CP003167">
    <property type="protein sequence ID" value="AGB03652.1"/>
    <property type="molecule type" value="Genomic_DNA"/>
</dbReference>
<feature type="compositionally biased region" description="Basic and acidic residues" evidence="3">
    <location>
        <begin position="728"/>
        <end position="746"/>
    </location>
</feature>
<feature type="compositionally biased region" description="Basic and acidic residues" evidence="3">
    <location>
        <begin position="603"/>
        <end position="616"/>
    </location>
</feature>
<dbReference type="eggNOG" id="arCOG08027">
    <property type="taxonomic scope" value="Archaea"/>
</dbReference>
<dbReference type="HOGENOM" id="CLU_372409_0_0_2"/>
<feature type="region of interest" description="Disordered" evidence="3">
    <location>
        <begin position="423"/>
        <end position="659"/>
    </location>
</feature>
<dbReference type="Gene3D" id="3.40.50.1440">
    <property type="entry name" value="Tubulin/FtsZ, GTPase domain"/>
    <property type="match status" value="1"/>
</dbReference>
<dbReference type="CDD" id="cd02202">
    <property type="entry name" value="CetZ_tubulin-like"/>
    <property type="match status" value="1"/>
</dbReference>
<dbReference type="Pfam" id="PF21011">
    <property type="entry name" value="CetZ_C"/>
    <property type="match status" value="1"/>
</dbReference>
<name>L0HG02_METFS</name>
<feature type="compositionally biased region" description="Pro residues" evidence="3">
    <location>
        <begin position="463"/>
        <end position="473"/>
    </location>
</feature>
<reference evidence="6" key="1">
    <citation type="submission" date="2011-12" db="EMBL/GenBank/DDBJ databases">
        <title>Complete sequence of Methanoregula formicicum SMSP.</title>
        <authorList>
            <person name="Lucas S."/>
            <person name="Han J."/>
            <person name="Lapidus A."/>
            <person name="Cheng J.-F."/>
            <person name="Goodwin L."/>
            <person name="Pitluck S."/>
            <person name="Peters L."/>
            <person name="Ovchinnikova G."/>
            <person name="Teshima H."/>
            <person name="Detter J.C."/>
            <person name="Han C."/>
            <person name="Tapia R."/>
            <person name="Land M."/>
            <person name="Hauser L."/>
            <person name="Kyrpides N."/>
            <person name="Ivanova N."/>
            <person name="Pagani I."/>
            <person name="Imachi H."/>
            <person name="Tamaki H."/>
            <person name="Sekiguchi Y."/>
            <person name="Kamagata Y."/>
            <person name="Cadillo-Quiroz H."/>
            <person name="Zinder S."/>
            <person name="Liu W.-T."/>
            <person name="Woyke T."/>
        </authorList>
    </citation>
    <scope>NUCLEOTIDE SEQUENCE [LARGE SCALE GENOMIC DNA]</scope>
    <source>
        <strain evidence="6">DSM 22288 / NBRC 105244 / SMSP</strain>
    </source>
</reference>
<accession>L0HG02</accession>
<protein>
    <submittedName>
        <fullName evidence="5">Cell division GTPase</fullName>
    </submittedName>
</protein>
<dbReference type="GO" id="GO:0005737">
    <property type="term" value="C:cytoplasm"/>
    <property type="evidence" value="ECO:0007669"/>
    <property type="project" value="TreeGrafter"/>
</dbReference>
<dbReference type="AlphaFoldDB" id="L0HG02"/>
<keyword evidence="5" id="KW-0131">Cell cycle</keyword>
<dbReference type="Gene3D" id="3.30.1330.20">
    <property type="entry name" value="Tubulin/FtsZ, C-terminal domain"/>
    <property type="match status" value="1"/>
</dbReference>
<dbReference type="PANTHER" id="PTHR30314:SF10">
    <property type="entry name" value="TUBULIN-LIKE PROTEIN CETZ"/>
    <property type="match status" value="1"/>
</dbReference>
<feature type="compositionally biased region" description="Basic and acidic residues" evidence="3">
    <location>
        <begin position="632"/>
        <end position="644"/>
    </location>
</feature>
<dbReference type="GO" id="GO:0032153">
    <property type="term" value="C:cell division site"/>
    <property type="evidence" value="ECO:0007669"/>
    <property type="project" value="TreeGrafter"/>
</dbReference>
<reference evidence="5 6" key="2">
    <citation type="journal article" date="2014" name="Genome Announc.">
        <title>Complete Genome Sequence of Methanoregula formicica SMSPT, a Mesophilic Hydrogenotrophic Methanogen Isolated from a Methanogenic Upflow Anaerobic Sludge Blanket Reactor.</title>
        <authorList>
            <person name="Yamamoto K."/>
            <person name="Tamaki H."/>
            <person name="Cadillo-Quiroz H."/>
            <person name="Imachi H."/>
            <person name="Kyrpides N."/>
            <person name="Woyke T."/>
            <person name="Goodwin L."/>
            <person name="Zinder S.H."/>
            <person name="Kamagata Y."/>
            <person name="Liu W.T."/>
        </authorList>
    </citation>
    <scope>NUCLEOTIDE SEQUENCE [LARGE SCALE GENOMIC DNA]</scope>
    <source>
        <strain evidence="6">DSM 22288 / NBRC 105244 / SMSP</strain>
    </source>
</reference>
<dbReference type="InterPro" id="IPR048737">
    <property type="entry name" value="CetZ_C"/>
</dbReference>
<proteinExistence type="predicted"/>
<feature type="compositionally biased region" description="Low complexity" evidence="3">
    <location>
        <begin position="474"/>
        <end position="483"/>
    </location>
</feature>
<dbReference type="STRING" id="593750.Metfor_2660"/>
<evidence type="ECO:0000313" key="6">
    <source>
        <dbReference type="Proteomes" id="UP000010824"/>
    </source>
</evidence>
<dbReference type="InterPro" id="IPR036525">
    <property type="entry name" value="Tubulin/FtsZ_GTPase_sf"/>
</dbReference>
<feature type="compositionally biased region" description="Basic and acidic residues" evidence="3">
    <location>
        <begin position="536"/>
        <end position="561"/>
    </location>
</feature>
<sequence length="746" mass="82174">MRIVALGLGGAGCRIVDSLYAIDRKSSRVACVEALAADVDEASLQQLLALPDSQKLYYPPFDPMNPNAPAEGGATATIDIDEILSRIHNYETGENDAILICCGLGGQMTDIVPHVIAGLRSSIIEPIFGLVTLPCLAEGEKKTAKAADDVDILSSLLDGMIVFDNETWYKKTRPLAQARLEKKKEKGLAQMLGIGRPEPELSPEMMTYHLLNEAIVRRISLILKAGEFRADGGIDLAEVVLDSGEVLNTMKDGGFITIGYAVEHLSSNPLAFLSQFRPSGPFNEEGKKRASRIVELAKQAIYHEVSTPCDMTSAHKALILIAGPSHELSMQGFMTVRKWIDRSIRGLETRSGDYPVMNTKNVAIIVMLSGLENIPRINELREIREQIRAGPAQRAVPEHGQQEVTRVQENAGSLRDEMIVLPTQMQRVPDSPQMERVQTPAPERKSPTRPTAASPVKEILQPREPPPVRPTTPRPTTLQQIPLEKPRAAHDRSAPVQEPGKPTAPHKTFESGPEIPPRKIVTQQPLSLAGIPDHSVPAREDAPALPSHEHARQRIERELQRQRMMALSGKPAKKGSSAVPSPTEPSAAVRTKRVVVTQAPPPEIREPVSRPPREGILEASVKKTVIIRKRTRAPDNHELPERTMSRKVIPAPPEQERPLNQQLESVQVSLEEDEPVMLKEQEFRAKDTVFQGKIVTDTSVPKARDGSLIHTSLKPKKPVPQEEDAESLAERQQGKKGKKPDDISWI</sequence>
<dbReference type="GO" id="GO:0005525">
    <property type="term" value="F:GTP binding"/>
    <property type="evidence" value="ECO:0007669"/>
    <property type="project" value="UniProtKB-KW"/>
</dbReference>
<dbReference type="Proteomes" id="UP000010824">
    <property type="component" value="Chromosome"/>
</dbReference>
<evidence type="ECO:0000313" key="5">
    <source>
        <dbReference type="EMBL" id="AGB03652.1"/>
    </source>
</evidence>